<dbReference type="Gene3D" id="1.20.1070.10">
    <property type="entry name" value="Rhodopsin 7-helix transmembrane proteins"/>
    <property type="match status" value="1"/>
</dbReference>
<dbReference type="Pfam" id="PF04789">
    <property type="entry name" value="DUF621"/>
    <property type="match status" value="1"/>
</dbReference>
<keyword evidence="1" id="KW-0812">Transmembrane</keyword>
<evidence type="ECO:0000313" key="3">
    <source>
        <dbReference type="Proteomes" id="UP000001940"/>
    </source>
</evidence>
<evidence type="ECO:0000313" key="4">
    <source>
        <dbReference type="WormBase" id="F54E2.5"/>
    </source>
</evidence>
<dbReference type="AGR" id="WB:WBGene00018825"/>
<dbReference type="KEGG" id="cel:CELE_F54E2.5"/>
<name>Q9TXK0_CAEEL</name>
<dbReference type="HOGENOM" id="CLU_438441_0_0_1"/>
<dbReference type="GeneID" id="186244"/>
<dbReference type="RefSeq" id="NP_503762.3">
    <property type="nucleotide sequence ID" value="NM_071361.3"/>
</dbReference>
<dbReference type="Bgee" id="WBGene00018825">
    <property type="expression patterns" value="Expressed in pharyngeal muscle cell (C elegans)"/>
</dbReference>
<dbReference type="STRING" id="6239.F54E2.5.1"/>
<feature type="transmembrane region" description="Helical" evidence="1">
    <location>
        <begin position="247"/>
        <end position="267"/>
    </location>
</feature>
<feature type="transmembrane region" description="Helical" evidence="1">
    <location>
        <begin position="104"/>
        <end position="125"/>
    </location>
</feature>
<dbReference type="PANTHER" id="PTHR31406:SF1">
    <property type="entry name" value="G-PROTEIN COUPLED RECEPTORS FAMILY 1 PROFILE DOMAIN-CONTAINING PROTEIN-RELATED"/>
    <property type="match status" value="1"/>
</dbReference>
<organism evidence="2 3">
    <name type="scientific">Caenorhabditis elegans</name>
    <dbReference type="NCBI Taxonomy" id="6239"/>
    <lineage>
        <taxon>Eukaryota</taxon>
        <taxon>Metazoa</taxon>
        <taxon>Ecdysozoa</taxon>
        <taxon>Nematoda</taxon>
        <taxon>Chromadorea</taxon>
        <taxon>Rhabditida</taxon>
        <taxon>Rhabditina</taxon>
        <taxon>Rhabditomorpha</taxon>
        <taxon>Rhabditoidea</taxon>
        <taxon>Rhabditidae</taxon>
        <taxon>Peloderinae</taxon>
        <taxon>Caenorhabditis</taxon>
    </lineage>
</organism>
<sequence>MNSGFDSPIDEDFGEIPESAKTGLFHFVVGLFVVSTVVTTLLTTVFVALIVILWGYFKPMKFFWFLTQLTISVFIISSSNLVINVPATLSLVSKEAAQSGLFSFISYLIDFCHYSIIFSNLVIAVQRAFVFFFRHSTDTAFSSPVIFIWLVSVWVLALIVEIILMTSNCKYRHDKKTPVYQLKCEVKGQTNLVVNKSLPGGIQLIENIVQIGIPILIFGIYCAIISKIAYMKQSTLSKNETSILKQSIFVFVAFQSSSIVFLIAQNIEITNVTAFLIKRFVNTMEILAGAATPTFFFFTSKEMRKFVSTRVSAASSQGASNLQVRGVRTLE</sequence>
<dbReference type="InParanoid" id="Q9TXK0"/>
<dbReference type="SUPFAM" id="SSF81321">
    <property type="entry name" value="Family A G protein-coupled receptor-like"/>
    <property type="match status" value="1"/>
</dbReference>
<reference evidence="2 3" key="1">
    <citation type="journal article" date="1998" name="Science">
        <title>Genome sequence of the nematode C. elegans: a platform for investigating biology.</title>
        <authorList>
            <consortium name="The C. elegans sequencing consortium"/>
            <person name="Sulson J.E."/>
            <person name="Waterston R."/>
        </authorList>
    </citation>
    <scope>NUCLEOTIDE SEQUENCE [LARGE SCALE GENOMIC DNA]</scope>
    <source>
        <strain evidence="2 3">Bristol N2</strain>
    </source>
</reference>
<proteinExistence type="predicted"/>
<protein>
    <submittedName>
        <fullName evidence="2">G_PROTEIN_RECEP_F1_2 domain-containing protein</fullName>
    </submittedName>
</protein>
<feature type="transmembrane region" description="Helical" evidence="1">
    <location>
        <begin position="69"/>
        <end position="92"/>
    </location>
</feature>
<feature type="transmembrane region" description="Helical" evidence="1">
    <location>
        <begin position="146"/>
        <end position="165"/>
    </location>
</feature>
<dbReference type="PANTHER" id="PTHR31406">
    <property type="entry name" value="PROTEIN CBG06702-RELATED"/>
    <property type="match status" value="1"/>
</dbReference>
<dbReference type="WormBase" id="F54E2.5">
    <property type="protein sequence ID" value="CE51113"/>
    <property type="gene ID" value="WBGene00018825"/>
</dbReference>
<dbReference type="InterPro" id="IPR006874">
    <property type="entry name" value="DUF621"/>
</dbReference>
<dbReference type="UCSC" id="F54E2.5">
    <property type="organism name" value="c. elegans"/>
</dbReference>
<evidence type="ECO:0000313" key="2">
    <source>
        <dbReference type="EMBL" id="CCD71807.3"/>
    </source>
</evidence>
<gene>
    <name evidence="2" type="ORF">CELE_F54E2.5</name>
    <name evidence="2 4" type="ORF">F54E2.5</name>
</gene>
<keyword evidence="1" id="KW-1133">Transmembrane helix</keyword>
<dbReference type="OrthoDB" id="5860892at2759"/>
<dbReference type="FunCoup" id="Q9TXK0">
    <property type="interactions" value="9"/>
</dbReference>
<accession>Q9TXK0</accession>
<dbReference type="EMBL" id="BX284605">
    <property type="protein sequence ID" value="CCD71807.3"/>
    <property type="molecule type" value="Genomic_DNA"/>
</dbReference>
<keyword evidence="3" id="KW-1185">Reference proteome</keyword>
<evidence type="ECO:0000256" key="1">
    <source>
        <dbReference type="SAM" id="Phobius"/>
    </source>
</evidence>
<dbReference type="Proteomes" id="UP000001940">
    <property type="component" value="Chromosome V"/>
</dbReference>
<feature type="transmembrane region" description="Helical" evidence="1">
    <location>
        <begin position="208"/>
        <end position="226"/>
    </location>
</feature>
<dbReference type="CTD" id="186244"/>
<keyword evidence="1" id="KW-0472">Membrane</keyword>
<feature type="transmembrane region" description="Helical" evidence="1">
    <location>
        <begin position="279"/>
        <end position="298"/>
    </location>
</feature>
<dbReference type="AlphaFoldDB" id="Q9TXK0"/>
<feature type="transmembrane region" description="Helical" evidence="1">
    <location>
        <begin position="24"/>
        <end position="57"/>
    </location>
</feature>